<feature type="domain" description="Transposase IS701-like DDE" evidence="2">
    <location>
        <begin position="33"/>
        <end position="253"/>
    </location>
</feature>
<evidence type="ECO:0000259" key="2">
    <source>
        <dbReference type="Pfam" id="PF13546"/>
    </source>
</evidence>
<feature type="compositionally biased region" description="Basic and acidic residues" evidence="1">
    <location>
        <begin position="442"/>
        <end position="458"/>
    </location>
</feature>
<keyword evidence="4" id="KW-1185">Reference proteome</keyword>
<dbReference type="InterPro" id="IPR038721">
    <property type="entry name" value="IS701-like_DDE_dom"/>
</dbReference>
<proteinExistence type="predicted"/>
<dbReference type="InterPro" id="IPR039365">
    <property type="entry name" value="IS701-like"/>
</dbReference>
<accession>A0A8H9L613</accession>
<gene>
    <name evidence="3" type="ORF">GCM10010102_25920</name>
</gene>
<organism evidence="3 4">
    <name type="scientific">Promicromonospora citrea</name>
    <dbReference type="NCBI Taxonomy" id="43677"/>
    <lineage>
        <taxon>Bacteria</taxon>
        <taxon>Bacillati</taxon>
        <taxon>Actinomycetota</taxon>
        <taxon>Actinomycetes</taxon>
        <taxon>Micrococcales</taxon>
        <taxon>Promicromonosporaceae</taxon>
        <taxon>Promicromonospora</taxon>
    </lineage>
</organism>
<dbReference type="Pfam" id="PF13546">
    <property type="entry name" value="DDE_5"/>
    <property type="match status" value="1"/>
</dbReference>
<dbReference type="InterPro" id="IPR012337">
    <property type="entry name" value="RNaseH-like_sf"/>
</dbReference>
<protein>
    <submittedName>
        <fullName evidence="3">Transposase</fullName>
    </submittedName>
</protein>
<dbReference type="NCBIfam" id="NF033540">
    <property type="entry name" value="transpos_IS701"/>
    <property type="match status" value="1"/>
</dbReference>
<reference evidence="3" key="2">
    <citation type="submission" date="2020-09" db="EMBL/GenBank/DDBJ databases">
        <authorList>
            <person name="Sun Q."/>
            <person name="Ohkuma M."/>
        </authorList>
    </citation>
    <scope>NUCLEOTIDE SEQUENCE</scope>
    <source>
        <strain evidence="3">JCM 3051</strain>
    </source>
</reference>
<name>A0A8H9L613_9MICO</name>
<sequence length="458" mass="50930">MLVWNKKSVAVAAANSVDAQAWQAEFETAFEQVAARFTRRDARGVARDLLAGLLAPLERKNCWTIAEHVGHKSPHRLQHLLGRAVWDADEARDDVRSYALGHLADPGAVLVVDETGDLKKGTRSVGVQRQYTGTAGRIENAQVAVFLTYAAQRGHTFIDRRLYLPDSWTGDQARRELAGVPDDVVFATKPHLAATMITNAVQAGTPARWVAGDEVYGADPYLRATCRRLGLAYVLAIGSNRVVPTGAGPLRADKATDRVPDGAWSRMSCGDGSKGRRWYSWALLELEPEVDGSDLGSGHHSLLVRRNDTTEELAWYRCWTPRPVAIGDLVRVAGRRWTVEENFQAAKSHTGLDEHQVRNWNSWHRWTTLAMLAHTFLTILAAAMNDAEPTDDTAGLITITLGEARRLFTTLAPLATTTTARVLAWSKWRRRHQHRAQRAHYQRREGSISAAHRPDLRL</sequence>
<dbReference type="AlphaFoldDB" id="A0A8H9L613"/>
<evidence type="ECO:0000313" key="3">
    <source>
        <dbReference type="EMBL" id="GGM28959.1"/>
    </source>
</evidence>
<dbReference type="SUPFAM" id="SSF53098">
    <property type="entry name" value="Ribonuclease H-like"/>
    <property type="match status" value="1"/>
</dbReference>
<comment type="caution">
    <text evidence="3">The sequence shown here is derived from an EMBL/GenBank/DDBJ whole genome shotgun (WGS) entry which is preliminary data.</text>
</comment>
<feature type="region of interest" description="Disordered" evidence="1">
    <location>
        <begin position="435"/>
        <end position="458"/>
    </location>
</feature>
<dbReference type="Proteomes" id="UP000655589">
    <property type="component" value="Unassembled WGS sequence"/>
</dbReference>
<reference evidence="3" key="1">
    <citation type="journal article" date="2014" name="Int. J. Syst. Evol. Microbiol.">
        <title>Complete genome sequence of Corynebacterium casei LMG S-19264T (=DSM 44701T), isolated from a smear-ripened cheese.</title>
        <authorList>
            <consortium name="US DOE Joint Genome Institute (JGI-PGF)"/>
            <person name="Walter F."/>
            <person name="Albersmeier A."/>
            <person name="Kalinowski J."/>
            <person name="Ruckert C."/>
        </authorList>
    </citation>
    <scope>NUCLEOTIDE SEQUENCE</scope>
    <source>
        <strain evidence="3">JCM 3051</strain>
    </source>
</reference>
<dbReference type="PANTHER" id="PTHR33627">
    <property type="entry name" value="TRANSPOSASE"/>
    <property type="match status" value="1"/>
</dbReference>
<dbReference type="EMBL" id="BMPT01000009">
    <property type="protein sequence ID" value="GGM28959.1"/>
    <property type="molecule type" value="Genomic_DNA"/>
</dbReference>
<dbReference type="PANTHER" id="PTHR33627:SF1">
    <property type="entry name" value="TRANSPOSASE"/>
    <property type="match status" value="1"/>
</dbReference>
<evidence type="ECO:0000313" key="4">
    <source>
        <dbReference type="Proteomes" id="UP000655589"/>
    </source>
</evidence>
<evidence type="ECO:0000256" key="1">
    <source>
        <dbReference type="SAM" id="MobiDB-lite"/>
    </source>
</evidence>